<organism evidence="1 2">
    <name type="scientific">Pedobacter nyackensis</name>
    <dbReference type="NCBI Taxonomy" id="475255"/>
    <lineage>
        <taxon>Bacteria</taxon>
        <taxon>Pseudomonadati</taxon>
        <taxon>Bacteroidota</taxon>
        <taxon>Sphingobacteriia</taxon>
        <taxon>Sphingobacteriales</taxon>
        <taxon>Sphingobacteriaceae</taxon>
        <taxon>Pedobacter</taxon>
    </lineage>
</organism>
<evidence type="ECO:0000313" key="1">
    <source>
        <dbReference type="EMBL" id="SMD15093.1"/>
    </source>
</evidence>
<sequence>MAKFDGKFLTGVIGPAVYKRRGNTQLVTAKSRLTKEGQTESTRKAATQFGVSSSLAADLRRNLKNIVTDFYDGTMVYRFKTVVQQTMRQAMYHQTGGYHFTTNTFDKLNGFEFNADSPVNNILFVQPVQTINGNILTINLPEIHVSEDMKFPRKASSCLLNIVVGMYDLAYGHKTICPVQTIEIPNDSENDVIPAQELTFEIEPGCLCVSVFSFQFVQKTFSGNQIMNSKGFNPVAVFRAVIAEGEVDPQRTENWQDMTFKNGNPESVD</sequence>
<dbReference type="OrthoDB" id="680708at2"/>
<keyword evidence="2" id="KW-1185">Reference proteome</keyword>
<dbReference type="EMBL" id="FWYB01000018">
    <property type="protein sequence ID" value="SMD15093.1"/>
    <property type="molecule type" value="Genomic_DNA"/>
</dbReference>
<accession>A0A1W2EZE8</accession>
<dbReference type="Proteomes" id="UP000192678">
    <property type="component" value="Unassembled WGS sequence"/>
</dbReference>
<protein>
    <submittedName>
        <fullName evidence="1">Uncharacterized protein</fullName>
    </submittedName>
</protein>
<proteinExistence type="predicted"/>
<dbReference type="RefSeq" id="WP_084291757.1">
    <property type="nucleotide sequence ID" value="NZ_FWYB01000018.1"/>
</dbReference>
<dbReference type="STRING" id="475255.SAMN04488101_11815"/>
<evidence type="ECO:0000313" key="2">
    <source>
        <dbReference type="Proteomes" id="UP000192678"/>
    </source>
</evidence>
<gene>
    <name evidence="1" type="ORF">SAMN04488101_11815</name>
</gene>
<dbReference type="AlphaFoldDB" id="A0A1W2EZE8"/>
<name>A0A1W2EZE8_9SPHI</name>
<reference evidence="1 2" key="1">
    <citation type="submission" date="2017-04" db="EMBL/GenBank/DDBJ databases">
        <authorList>
            <person name="Afonso C.L."/>
            <person name="Miller P.J."/>
            <person name="Scott M.A."/>
            <person name="Spackman E."/>
            <person name="Goraichik I."/>
            <person name="Dimitrov K.M."/>
            <person name="Suarez D.L."/>
            <person name="Swayne D.E."/>
        </authorList>
    </citation>
    <scope>NUCLEOTIDE SEQUENCE [LARGE SCALE GENOMIC DNA]</scope>
    <source>
        <strain evidence="1 2">DSM 19625</strain>
    </source>
</reference>